<proteinExistence type="inferred from homology"/>
<evidence type="ECO:0000256" key="2">
    <source>
        <dbReference type="ARBA" id="ARBA00022649"/>
    </source>
</evidence>
<dbReference type="Pfam" id="PF01850">
    <property type="entry name" value="PIN"/>
    <property type="match status" value="1"/>
</dbReference>
<comment type="similarity">
    <text evidence="7">Belongs to the PINc/VapC protein family.</text>
</comment>
<keyword evidence="3" id="KW-0540">Nuclease</keyword>
<dbReference type="RefSeq" id="WP_200591680.1">
    <property type="nucleotide sequence ID" value="NZ_JAEPBG010000003.1"/>
</dbReference>
<keyword evidence="4" id="KW-0479">Metal-binding</keyword>
<dbReference type="EMBL" id="JAEPBG010000003">
    <property type="protein sequence ID" value="MBK4734911.1"/>
    <property type="molecule type" value="Genomic_DNA"/>
</dbReference>
<keyword evidence="10" id="KW-1185">Reference proteome</keyword>
<dbReference type="InterPro" id="IPR002716">
    <property type="entry name" value="PIN_dom"/>
</dbReference>
<dbReference type="Proteomes" id="UP000622890">
    <property type="component" value="Unassembled WGS sequence"/>
</dbReference>
<dbReference type="Gene3D" id="3.40.50.1010">
    <property type="entry name" value="5'-nuclease"/>
    <property type="match status" value="1"/>
</dbReference>
<sequence>MKTYLLDTNIASHIIKGDIPSVRERLVAVPMHAIAISVVTEGELLYGLAKRGYPQGLSMKVRAFLSRVNVLPWTSEVAMVYADLRASCESAGMPLAPLDMMIAAHVKSHALRAAQSGDDVVLVTRDRAFARIPGGLGLEDWTS</sequence>
<evidence type="ECO:0000256" key="5">
    <source>
        <dbReference type="ARBA" id="ARBA00022801"/>
    </source>
</evidence>
<keyword evidence="5" id="KW-0378">Hydrolase</keyword>
<dbReference type="InterPro" id="IPR029060">
    <property type="entry name" value="PIN-like_dom_sf"/>
</dbReference>
<evidence type="ECO:0000256" key="1">
    <source>
        <dbReference type="ARBA" id="ARBA00001946"/>
    </source>
</evidence>
<dbReference type="GO" id="GO:0046872">
    <property type="term" value="F:metal ion binding"/>
    <property type="evidence" value="ECO:0007669"/>
    <property type="project" value="UniProtKB-KW"/>
</dbReference>
<dbReference type="CDD" id="cd18740">
    <property type="entry name" value="PIN_VapC4-5_FitB-like"/>
    <property type="match status" value="1"/>
</dbReference>
<feature type="domain" description="PIN" evidence="8">
    <location>
        <begin position="4"/>
        <end position="133"/>
    </location>
</feature>
<name>A0A934SQJ3_9BURK</name>
<evidence type="ECO:0000313" key="9">
    <source>
        <dbReference type="EMBL" id="MBK4734911.1"/>
    </source>
</evidence>
<evidence type="ECO:0000259" key="8">
    <source>
        <dbReference type="Pfam" id="PF01850"/>
    </source>
</evidence>
<evidence type="ECO:0000256" key="3">
    <source>
        <dbReference type="ARBA" id="ARBA00022722"/>
    </source>
</evidence>
<dbReference type="GO" id="GO:0016787">
    <property type="term" value="F:hydrolase activity"/>
    <property type="evidence" value="ECO:0007669"/>
    <property type="project" value="UniProtKB-KW"/>
</dbReference>
<reference evidence="9" key="1">
    <citation type="submission" date="2021-01" db="EMBL/GenBank/DDBJ databases">
        <title>Genome sequence of strain Noviherbaspirillum sp. DKR-6.</title>
        <authorList>
            <person name="Chaudhary D.K."/>
        </authorList>
    </citation>
    <scope>NUCLEOTIDE SEQUENCE</scope>
    <source>
        <strain evidence="9">DKR-6</strain>
    </source>
</reference>
<dbReference type="AlphaFoldDB" id="A0A934SQJ3"/>
<protein>
    <submittedName>
        <fullName evidence="9">Type II toxin-antitoxin system VapC family toxin</fullName>
    </submittedName>
</protein>
<organism evidence="9 10">
    <name type="scientific">Noviherbaspirillum pedocola</name>
    <dbReference type="NCBI Taxonomy" id="2801341"/>
    <lineage>
        <taxon>Bacteria</taxon>
        <taxon>Pseudomonadati</taxon>
        <taxon>Pseudomonadota</taxon>
        <taxon>Betaproteobacteria</taxon>
        <taxon>Burkholderiales</taxon>
        <taxon>Oxalobacteraceae</taxon>
        <taxon>Noviherbaspirillum</taxon>
    </lineage>
</organism>
<dbReference type="PANTHER" id="PTHR33653">
    <property type="entry name" value="RIBONUCLEASE VAPC2"/>
    <property type="match status" value="1"/>
</dbReference>
<evidence type="ECO:0000256" key="6">
    <source>
        <dbReference type="ARBA" id="ARBA00022842"/>
    </source>
</evidence>
<evidence type="ECO:0000313" key="10">
    <source>
        <dbReference type="Proteomes" id="UP000622890"/>
    </source>
</evidence>
<dbReference type="PANTHER" id="PTHR33653:SF1">
    <property type="entry name" value="RIBONUCLEASE VAPC2"/>
    <property type="match status" value="1"/>
</dbReference>
<accession>A0A934SQJ3</accession>
<keyword evidence="2" id="KW-1277">Toxin-antitoxin system</keyword>
<comment type="caution">
    <text evidence="9">The sequence shown here is derived from an EMBL/GenBank/DDBJ whole genome shotgun (WGS) entry which is preliminary data.</text>
</comment>
<evidence type="ECO:0000256" key="7">
    <source>
        <dbReference type="ARBA" id="ARBA00038093"/>
    </source>
</evidence>
<dbReference type="GO" id="GO:0004518">
    <property type="term" value="F:nuclease activity"/>
    <property type="evidence" value="ECO:0007669"/>
    <property type="project" value="UniProtKB-KW"/>
</dbReference>
<gene>
    <name evidence="9" type="ORF">JJB74_09865</name>
</gene>
<comment type="cofactor">
    <cofactor evidence="1">
        <name>Mg(2+)</name>
        <dbReference type="ChEBI" id="CHEBI:18420"/>
    </cofactor>
</comment>
<dbReference type="InterPro" id="IPR050556">
    <property type="entry name" value="Type_II_TA_system_RNase"/>
</dbReference>
<keyword evidence="6" id="KW-0460">Magnesium</keyword>
<dbReference type="SUPFAM" id="SSF88723">
    <property type="entry name" value="PIN domain-like"/>
    <property type="match status" value="1"/>
</dbReference>
<evidence type="ECO:0000256" key="4">
    <source>
        <dbReference type="ARBA" id="ARBA00022723"/>
    </source>
</evidence>